<dbReference type="Proteomes" id="UP000663887">
    <property type="component" value="Unassembled WGS sequence"/>
</dbReference>
<dbReference type="EMBL" id="CAJNRF010013410">
    <property type="protein sequence ID" value="CAF2148215.1"/>
    <property type="molecule type" value="Genomic_DNA"/>
</dbReference>
<feature type="transmembrane region" description="Helical" evidence="1">
    <location>
        <begin position="60"/>
        <end position="84"/>
    </location>
</feature>
<dbReference type="Gene3D" id="3.40.50.970">
    <property type="match status" value="1"/>
</dbReference>
<dbReference type="Proteomes" id="UP000663856">
    <property type="component" value="Unassembled WGS sequence"/>
</dbReference>
<dbReference type="EMBL" id="CAJOBG010000802">
    <property type="protein sequence ID" value="CAF3859954.1"/>
    <property type="molecule type" value="Genomic_DNA"/>
</dbReference>
<protein>
    <submittedName>
        <fullName evidence="2">Uncharacterized protein</fullName>
    </submittedName>
</protein>
<dbReference type="Proteomes" id="UP000663866">
    <property type="component" value="Unassembled WGS sequence"/>
</dbReference>
<keyword evidence="6" id="KW-1185">Reference proteome</keyword>
<evidence type="ECO:0000313" key="3">
    <source>
        <dbReference type="EMBL" id="CAF2148215.1"/>
    </source>
</evidence>
<reference evidence="2" key="1">
    <citation type="submission" date="2021-02" db="EMBL/GenBank/DDBJ databases">
        <authorList>
            <person name="Nowell W R."/>
        </authorList>
    </citation>
    <scope>NUCLEOTIDE SEQUENCE</scope>
</reference>
<evidence type="ECO:0000313" key="4">
    <source>
        <dbReference type="EMBL" id="CAF3859954.1"/>
    </source>
</evidence>
<dbReference type="AlphaFoldDB" id="A0A816S754"/>
<organism evidence="2 7">
    <name type="scientific">Rotaria magnacalcarata</name>
    <dbReference type="NCBI Taxonomy" id="392030"/>
    <lineage>
        <taxon>Eukaryota</taxon>
        <taxon>Metazoa</taxon>
        <taxon>Spiralia</taxon>
        <taxon>Gnathifera</taxon>
        <taxon>Rotifera</taxon>
        <taxon>Eurotatoria</taxon>
        <taxon>Bdelloidea</taxon>
        <taxon>Philodinida</taxon>
        <taxon>Philodinidae</taxon>
        <taxon>Rotaria</taxon>
    </lineage>
</organism>
<evidence type="ECO:0000313" key="7">
    <source>
        <dbReference type="Proteomes" id="UP000663887"/>
    </source>
</evidence>
<keyword evidence="1" id="KW-0472">Membrane</keyword>
<dbReference type="EMBL" id="CAJOBF010001074">
    <property type="protein sequence ID" value="CAF3909559.1"/>
    <property type="molecule type" value="Genomic_DNA"/>
</dbReference>
<dbReference type="EMBL" id="CAJNRG010006034">
    <property type="protein sequence ID" value="CAF2082061.1"/>
    <property type="molecule type" value="Genomic_DNA"/>
</dbReference>
<keyword evidence="1" id="KW-0812">Transmembrane</keyword>
<keyword evidence="1" id="KW-1133">Transmembrane helix</keyword>
<comment type="caution">
    <text evidence="2">The sequence shown here is derived from an EMBL/GenBank/DDBJ whole genome shotgun (WGS) entry which is preliminary data.</text>
</comment>
<sequence length="148" mass="16343">MVPTVHIVGTPPIASQFSGAILHRTLGNGDCRVFANMYKEITIVQANLTSKKFYRGDRSFSYAIVIFFTMINTPRYLFIVFSALKGRPVYISLPVDLSDYEINIDSSSIKPLNLSILNSPKVDHQAAALQAILDLVKKAENIIAIVAV</sequence>
<evidence type="ECO:0000256" key="1">
    <source>
        <dbReference type="SAM" id="Phobius"/>
    </source>
</evidence>
<evidence type="ECO:0000313" key="6">
    <source>
        <dbReference type="Proteomes" id="UP000663866"/>
    </source>
</evidence>
<evidence type="ECO:0000313" key="2">
    <source>
        <dbReference type="EMBL" id="CAF2082061.1"/>
    </source>
</evidence>
<accession>A0A816S754</accession>
<gene>
    <name evidence="4" type="ORF">OVN521_LOCUS7322</name>
    <name evidence="5" type="ORF">UXM345_LOCUS10996</name>
    <name evidence="3" type="ORF">WKI299_LOCUS29726</name>
    <name evidence="2" type="ORF">XDN619_LOCUS14960</name>
</gene>
<name>A0A816S754_9BILA</name>
<dbReference type="Proteomes" id="UP000663842">
    <property type="component" value="Unassembled WGS sequence"/>
</dbReference>
<evidence type="ECO:0000313" key="5">
    <source>
        <dbReference type="EMBL" id="CAF3909559.1"/>
    </source>
</evidence>
<proteinExistence type="predicted"/>